<evidence type="ECO:0008006" key="9">
    <source>
        <dbReference type="Google" id="ProtNLM"/>
    </source>
</evidence>
<reference evidence="7 8" key="1">
    <citation type="submission" date="2016-05" db="EMBL/GenBank/DDBJ databases">
        <title>A degradative enzymes factory behind the ericoid mycorrhizal symbiosis.</title>
        <authorList>
            <consortium name="DOE Joint Genome Institute"/>
            <person name="Martino E."/>
            <person name="Morin E."/>
            <person name="Grelet G."/>
            <person name="Kuo A."/>
            <person name="Kohler A."/>
            <person name="Daghino S."/>
            <person name="Barry K."/>
            <person name="Choi C."/>
            <person name="Cichocki N."/>
            <person name="Clum A."/>
            <person name="Copeland A."/>
            <person name="Hainaut M."/>
            <person name="Haridas S."/>
            <person name="Labutti K."/>
            <person name="Lindquist E."/>
            <person name="Lipzen A."/>
            <person name="Khouja H.-R."/>
            <person name="Murat C."/>
            <person name="Ohm R."/>
            <person name="Olson A."/>
            <person name="Spatafora J."/>
            <person name="Veneault-Fourrey C."/>
            <person name="Henrissat B."/>
            <person name="Grigoriev I."/>
            <person name="Martin F."/>
            <person name="Perotto S."/>
        </authorList>
    </citation>
    <scope>NUCLEOTIDE SEQUENCE [LARGE SCALE GENOMIC DNA]</scope>
    <source>
        <strain evidence="7 8">UAMH 7357</strain>
    </source>
</reference>
<gene>
    <name evidence="7" type="ORF">NA56DRAFT_651674</name>
</gene>
<dbReference type="STRING" id="1745343.A0A2J6PHJ5"/>
<organism evidence="7 8">
    <name type="scientific">Hyaloscypha hepaticicola</name>
    <dbReference type="NCBI Taxonomy" id="2082293"/>
    <lineage>
        <taxon>Eukaryota</taxon>
        <taxon>Fungi</taxon>
        <taxon>Dikarya</taxon>
        <taxon>Ascomycota</taxon>
        <taxon>Pezizomycotina</taxon>
        <taxon>Leotiomycetes</taxon>
        <taxon>Helotiales</taxon>
        <taxon>Hyaloscyphaceae</taxon>
        <taxon>Hyaloscypha</taxon>
    </lineage>
</organism>
<dbReference type="PANTHER" id="PTHR15549">
    <property type="entry name" value="PAIRED IMMUNOGLOBULIN-LIKE TYPE 2 RECEPTOR"/>
    <property type="match status" value="1"/>
</dbReference>
<dbReference type="CDD" id="cd12087">
    <property type="entry name" value="TM_EGFR-like"/>
    <property type="match status" value="1"/>
</dbReference>
<evidence type="ECO:0000256" key="2">
    <source>
        <dbReference type="ARBA" id="ARBA00022692"/>
    </source>
</evidence>
<dbReference type="EMBL" id="KZ613530">
    <property type="protein sequence ID" value="PMD13521.1"/>
    <property type="molecule type" value="Genomic_DNA"/>
</dbReference>
<dbReference type="PANTHER" id="PTHR15549:SF26">
    <property type="entry name" value="AXIAL BUDDING PATTERN PROTEIN 2-RELATED"/>
    <property type="match status" value="1"/>
</dbReference>
<feature type="compositionally biased region" description="Low complexity" evidence="5">
    <location>
        <begin position="70"/>
        <end position="90"/>
    </location>
</feature>
<name>A0A2J6PHJ5_9HELO</name>
<dbReference type="GO" id="GO:0016020">
    <property type="term" value="C:membrane"/>
    <property type="evidence" value="ECO:0007669"/>
    <property type="project" value="UniProtKB-SubCell"/>
</dbReference>
<feature type="compositionally biased region" description="Low complexity" evidence="5">
    <location>
        <begin position="100"/>
        <end position="147"/>
    </location>
</feature>
<keyword evidence="4 6" id="KW-0472">Membrane</keyword>
<evidence type="ECO:0000313" key="8">
    <source>
        <dbReference type="Proteomes" id="UP000235672"/>
    </source>
</evidence>
<dbReference type="AlphaFoldDB" id="A0A2J6PHJ5"/>
<dbReference type="Proteomes" id="UP000235672">
    <property type="component" value="Unassembled WGS sequence"/>
</dbReference>
<evidence type="ECO:0000256" key="3">
    <source>
        <dbReference type="ARBA" id="ARBA00022989"/>
    </source>
</evidence>
<feature type="region of interest" description="Disordered" evidence="5">
    <location>
        <begin position="68"/>
        <end position="160"/>
    </location>
</feature>
<dbReference type="PRINTS" id="PR01217">
    <property type="entry name" value="PRICHEXTENSN"/>
</dbReference>
<keyword evidence="8" id="KW-1185">Reference proteome</keyword>
<dbReference type="GO" id="GO:0071944">
    <property type="term" value="C:cell periphery"/>
    <property type="evidence" value="ECO:0007669"/>
    <property type="project" value="UniProtKB-ARBA"/>
</dbReference>
<keyword evidence="3 6" id="KW-1133">Transmembrane helix</keyword>
<accession>A0A2J6PHJ5</accession>
<evidence type="ECO:0000313" key="7">
    <source>
        <dbReference type="EMBL" id="PMD13521.1"/>
    </source>
</evidence>
<protein>
    <recommendedName>
        <fullName evidence="9">Mid2 domain-containing protein</fullName>
    </recommendedName>
</protein>
<dbReference type="InterPro" id="IPR051694">
    <property type="entry name" value="Immunoregulatory_rcpt-like"/>
</dbReference>
<sequence length="261" mass="27103">MNQLNSADDITQTVTITDNVTNSGTYLWTPPIEYASTSDTYDYQLGVAGYEDDPGLMQGSRLFYIVPADSSPSSSSATPTPTPSPSSTTPSPTPTPTPSPSSTTPSPTPTSTPSTSSTTPSPTPTPTQSSTSTNAAPTAAPTRSSTSNALYPEMTPTQSTVPPVVIHKGVSTGAAAGIGVGVAIAVLIIPLIGILWFVRKRKAKKGGHARPRKLELQGESRVVSELESDEKQRAEMGGIPWRVSSPILEVGEAHELGGRGV</sequence>
<proteinExistence type="predicted"/>
<evidence type="ECO:0000256" key="6">
    <source>
        <dbReference type="SAM" id="Phobius"/>
    </source>
</evidence>
<evidence type="ECO:0000256" key="5">
    <source>
        <dbReference type="SAM" id="MobiDB-lite"/>
    </source>
</evidence>
<keyword evidence="2 6" id="KW-0812">Transmembrane</keyword>
<evidence type="ECO:0000256" key="4">
    <source>
        <dbReference type="ARBA" id="ARBA00023136"/>
    </source>
</evidence>
<evidence type="ECO:0000256" key="1">
    <source>
        <dbReference type="ARBA" id="ARBA00004167"/>
    </source>
</evidence>
<comment type="subcellular location">
    <subcellularLocation>
        <location evidence="1">Membrane</location>
        <topology evidence="1">Single-pass membrane protein</topology>
    </subcellularLocation>
</comment>
<feature type="transmembrane region" description="Helical" evidence="6">
    <location>
        <begin position="174"/>
        <end position="198"/>
    </location>
</feature>